<dbReference type="InterPro" id="IPR006657">
    <property type="entry name" value="MoPterin_dinucl-bd_dom"/>
</dbReference>
<dbReference type="Gene3D" id="2.40.40.20">
    <property type="match status" value="1"/>
</dbReference>
<keyword evidence="17" id="KW-1185">Reference proteome</keyword>
<keyword evidence="16" id="KW-0560">Oxidoreductase</keyword>
<dbReference type="PANTHER" id="PTHR43105">
    <property type="entry name" value="RESPIRATORY NITRATE REDUCTASE"/>
    <property type="match status" value="1"/>
</dbReference>
<dbReference type="Gene3D" id="3.40.50.740">
    <property type="match status" value="2"/>
</dbReference>
<comment type="cofactor">
    <cofactor evidence="12">
        <name>[2Fe-2S] cluster</name>
        <dbReference type="ChEBI" id="CHEBI:190135"/>
    </cofactor>
    <text evidence="12">Binds 1 [2Fe-2S] cluster per subunit.</text>
</comment>
<name>A0A5J6GD81_STRKN</name>
<dbReference type="Pfam" id="PF22117">
    <property type="entry name" value="Fer4_Nqo3"/>
    <property type="match status" value="1"/>
</dbReference>
<organism evidence="16 17">
    <name type="scientific">Streptomyces kanamyceticus</name>
    <dbReference type="NCBI Taxonomy" id="1967"/>
    <lineage>
        <taxon>Bacteria</taxon>
        <taxon>Bacillati</taxon>
        <taxon>Actinomycetota</taxon>
        <taxon>Actinomycetes</taxon>
        <taxon>Kitasatosporales</taxon>
        <taxon>Streptomycetaceae</taxon>
        <taxon>Streptomyces</taxon>
    </lineage>
</organism>
<dbReference type="SUPFAM" id="SSF50692">
    <property type="entry name" value="ADC-like"/>
    <property type="match status" value="1"/>
</dbReference>
<evidence type="ECO:0000256" key="8">
    <source>
        <dbReference type="ARBA" id="ARBA00023004"/>
    </source>
</evidence>
<dbReference type="InterPro" id="IPR036010">
    <property type="entry name" value="2Fe-2S_ferredoxin-like_sf"/>
</dbReference>
<dbReference type="InterPro" id="IPR000283">
    <property type="entry name" value="NADH_UbQ_OxRdtase_75kDa_su_CS"/>
</dbReference>
<comment type="cofactor">
    <cofactor evidence="1 12">
        <name>[4Fe-4S] cluster</name>
        <dbReference type="ChEBI" id="CHEBI:49883"/>
    </cofactor>
</comment>
<accession>A0A5J6GD81</accession>
<keyword evidence="8 12" id="KW-0408">Iron</keyword>
<keyword evidence="7 12" id="KW-1278">Translocase</keyword>
<keyword evidence="3 12" id="KW-0004">4Fe-4S</keyword>
<dbReference type="GO" id="GO:0046872">
    <property type="term" value="F:metal ion binding"/>
    <property type="evidence" value="ECO:0007669"/>
    <property type="project" value="UniProtKB-UniRule"/>
</dbReference>
<evidence type="ECO:0000256" key="6">
    <source>
        <dbReference type="ARBA" id="ARBA00022723"/>
    </source>
</evidence>
<dbReference type="InterPro" id="IPR050123">
    <property type="entry name" value="Prok_molybdopt-oxidoreductase"/>
</dbReference>
<feature type="domain" description="2Fe-2S ferredoxin-type" evidence="13">
    <location>
        <begin position="21"/>
        <end position="99"/>
    </location>
</feature>
<dbReference type="InterPro" id="IPR006963">
    <property type="entry name" value="Mopterin_OxRdtase_4Fe-4S_dom"/>
</dbReference>
<evidence type="ECO:0000259" key="15">
    <source>
        <dbReference type="PROSITE" id="PS51839"/>
    </source>
</evidence>
<evidence type="ECO:0000256" key="3">
    <source>
        <dbReference type="ARBA" id="ARBA00022485"/>
    </source>
</evidence>
<dbReference type="PROSITE" id="PS00641">
    <property type="entry name" value="COMPLEX1_75K_1"/>
    <property type="match status" value="1"/>
</dbReference>
<dbReference type="SUPFAM" id="SSF54292">
    <property type="entry name" value="2Fe-2S ferredoxin-like"/>
    <property type="match status" value="1"/>
</dbReference>
<evidence type="ECO:0000256" key="4">
    <source>
        <dbReference type="ARBA" id="ARBA00022714"/>
    </source>
</evidence>
<dbReference type="CDD" id="cd02788">
    <property type="entry name" value="MopB_CT_NDH-1_NuoG2-N7"/>
    <property type="match status" value="1"/>
</dbReference>
<gene>
    <name evidence="16" type="ORF">CP970_17860</name>
</gene>
<evidence type="ECO:0000256" key="2">
    <source>
        <dbReference type="ARBA" id="ARBA00005404"/>
    </source>
</evidence>
<feature type="domain" description="4Fe-4S His(Cys)3-ligated-type" evidence="15">
    <location>
        <begin position="101"/>
        <end position="140"/>
    </location>
</feature>
<dbReference type="GO" id="GO:0008137">
    <property type="term" value="F:NADH dehydrogenase (ubiquinone) activity"/>
    <property type="evidence" value="ECO:0007669"/>
    <property type="project" value="UniProtKB-UniRule"/>
</dbReference>
<dbReference type="RefSeq" id="WP_055543690.1">
    <property type="nucleotide sequence ID" value="NZ_CP023699.1"/>
</dbReference>
<dbReference type="AlphaFoldDB" id="A0A5J6GD81"/>
<dbReference type="FunFam" id="3.30.70.20:FF:000016">
    <property type="entry name" value="NADH-quinone oxidoreductase"/>
    <property type="match status" value="1"/>
</dbReference>
<keyword evidence="10 12" id="KW-0520">NAD</keyword>
<reference evidence="16 17" key="1">
    <citation type="submission" date="2017-09" db="EMBL/GenBank/DDBJ databases">
        <authorList>
            <person name="Lee N."/>
            <person name="Cho B.-K."/>
        </authorList>
    </citation>
    <scope>NUCLEOTIDE SEQUENCE [LARGE SCALE GENOMIC DNA]</scope>
    <source>
        <strain evidence="16 17">ATCC 12853</strain>
    </source>
</reference>
<sequence>MTVTTNSAPSGGGEAAVPPEDLVSLTIDGIDISVPKGTLVIRAAELLGIEIPRFCDHPLLDPAGACRQCIVEVEGQRKPMASCTITCTDGMVVKSQLTSPVAEKSQRGVMELLLINHPLDCPVCDKGGECPLQNQAMQVGDPDTRFEGKKRTYEKPVPISTQVLLDRERCVLCARCTRFSNQIAGDPMIELIERGALQQVGTGEGDPFESYFSGNTIQICPVGALTSAAYRFRSRPFDLVSSPSVCEHCAGGCATRTDHRRGKVMRRLAQDDPEVNEEWICDKGRFGFRYAQKPDRLTTPLVRDASTGELEPASWPEALDAAARGLAAARGRAGVLTGGRLTVEDAYAYSKYARVALDTNDIDFRARVHSSEEADFLAARVAGRGRDLDGSGVTYAALEKAPAVLLVGFESEEEAPGVFLRLRKAWRKHGQRTFSLATFATRGLEKAGGTLLPAAPGTETEWLDALAAEVSLSDDGAKAAEALRTSGSVIVVGERLAAVPGGLTAAVRAASATGAQLVWIPRRAGERAAIEVGALPSLLPGGRPATDPRARDEVASAWGVAELPHRYGRDTGQILEAAATGELGALLVAGVEVADLPDPARAREALGEVGFLVSLELRPSEVTDHADVVLPVAAVAEKPGTFLNWEGRARMFDAALKPDQMTRRLAPTDARVLHMLADAGDIHLGLPDLLTTRRELDRLGGWDVPPVSHHHPSDEATSATPSYYATEPLETGAQSPRPASGEAVLAGHRLLLDRGRLQDGDEALAGTRHAAHARVSPATAAEAGVKDGDVLAVSGPAGTTELPLQVTEMPDRVVWLPLNSTGGGVTSDTGAHPGDLVRIGPAVLPEPSEAPEVTS</sequence>
<dbReference type="SUPFAM" id="SSF53706">
    <property type="entry name" value="Formate dehydrogenase/DMSO reductase, domains 1-3"/>
    <property type="match status" value="1"/>
</dbReference>
<dbReference type="Pfam" id="PF10588">
    <property type="entry name" value="NADH-G_4Fe-4S_3"/>
    <property type="match status" value="1"/>
</dbReference>
<protein>
    <recommendedName>
        <fullName evidence="12">NADH-quinone oxidoreductase</fullName>
        <ecNumber evidence="12">7.1.1.-</ecNumber>
    </recommendedName>
</protein>
<evidence type="ECO:0000256" key="9">
    <source>
        <dbReference type="ARBA" id="ARBA00023014"/>
    </source>
</evidence>
<keyword evidence="4 12" id="KW-0001">2Fe-2S</keyword>
<dbReference type="InterPro" id="IPR019574">
    <property type="entry name" value="NADH_UbQ_OxRdtase_Gsu_4Fe4S-bd"/>
</dbReference>
<dbReference type="OrthoDB" id="9810782at2"/>
<dbReference type="EC" id="7.1.1.-" evidence="12"/>
<dbReference type="Pfam" id="PF01568">
    <property type="entry name" value="Molydop_binding"/>
    <property type="match status" value="1"/>
</dbReference>
<dbReference type="InterPro" id="IPR009010">
    <property type="entry name" value="Asp_de-COase-like_dom_sf"/>
</dbReference>
<dbReference type="InterPro" id="IPR054351">
    <property type="entry name" value="NADH_UbQ_OxRdtase_ferredoxin"/>
</dbReference>
<dbReference type="Pfam" id="PF13510">
    <property type="entry name" value="Fer2_4"/>
    <property type="match status" value="1"/>
</dbReference>
<dbReference type="NCBIfam" id="TIGR01973">
    <property type="entry name" value="NuoG"/>
    <property type="match status" value="1"/>
</dbReference>
<dbReference type="GO" id="GO:0048038">
    <property type="term" value="F:quinone binding"/>
    <property type="evidence" value="ECO:0007669"/>
    <property type="project" value="UniProtKB-UniRule"/>
</dbReference>
<dbReference type="InterPro" id="IPR010228">
    <property type="entry name" value="NADH_UbQ_OxRdtase_Gsu"/>
</dbReference>
<dbReference type="PROSITE" id="PS51085">
    <property type="entry name" value="2FE2S_FER_2"/>
    <property type="match status" value="1"/>
</dbReference>
<dbReference type="SMART" id="SM00929">
    <property type="entry name" value="NADH-G_4Fe-4S_3"/>
    <property type="match status" value="1"/>
</dbReference>
<dbReference type="Pfam" id="PF22151">
    <property type="entry name" value="Fer4_NDSU1"/>
    <property type="match status" value="1"/>
</dbReference>
<evidence type="ECO:0000256" key="10">
    <source>
        <dbReference type="ARBA" id="ARBA00023027"/>
    </source>
</evidence>
<dbReference type="CDD" id="cd00207">
    <property type="entry name" value="fer2"/>
    <property type="match status" value="1"/>
</dbReference>
<dbReference type="GO" id="GO:0051539">
    <property type="term" value="F:4 iron, 4 sulfur cluster binding"/>
    <property type="evidence" value="ECO:0007669"/>
    <property type="project" value="UniProtKB-KW"/>
</dbReference>
<dbReference type="Proteomes" id="UP000325529">
    <property type="component" value="Chromosome"/>
</dbReference>
<evidence type="ECO:0000256" key="7">
    <source>
        <dbReference type="ARBA" id="ARBA00022967"/>
    </source>
</evidence>
<dbReference type="GO" id="GO:0016020">
    <property type="term" value="C:membrane"/>
    <property type="evidence" value="ECO:0007669"/>
    <property type="project" value="InterPro"/>
</dbReference>
<dbReference type="SUPFAM" id="SSF54862">
    <property type="entry name" value="4Fe-4S ferredoxins"/>
    <property type="match status" value="1"/>
</dbReference>
<feature type="domain" description="4Fe-4S Mo/W bis-MGD-type" evidence="14">
    <location>
        <begin position="239"/>
        <end position="295"/>
    </location>
</feature>
<keyword evidence="6 12" id="KW-0479">Metal-binding</keyword>
<dbReference type="Gene3D" id="3.40.228.10">
    <property type="entry name" value="Dimethylsulfoxide Reductase, domain 2"/>
    <property type="match status" value="1"/>
</dbReference>
<dbReference type="Gene3D" id="3.30.70.20">
    <property type="match status" value="1"/>
</dbReference>
<dbReference type="PROSITE" id="PS00643">
    <property type="entry name" value="COMPLEX1_75K_3"/>
    <property type="match status" value="1"/>
</dbReference>
<evidence type="ECO:0000313" key="17">
    <source>
        <dbReference type="Proteomes" id="UP000325529"/>
    </source>
</evidence>
<dbReference type="PROSITE" id="PS51669">
    <property type="entry name" value="4FE4S_MOW_BIS_MGD"/>
    <property type="match status" value="1"/>
</dbReference>
<dbReference type="EMBL" id="CP023699">
    <property type="protein sequence ID" value="QEU92524.1"/>
    <property type="molecule type" value="Genomic_DNA"/>
</dbReference>
<comment type="function">
    <text evidence="12">NDH-1 shuttles electrons from NADH, via FMN and iron-sulfur (Fe-S) centers, to quinones in the respiratory chain. Couples the redox reaction to proton translocation (for every two electrons transferred, four hydrogen ions are translocated across the cytoplasmic membrane), and thus conserves the redox energy in a proton gradient.</text>
</comment>
<dbReference type="Pfam" id="PF00384">
    <property type="entry name" value="Molybdopterin"/>
    <property type="match status" value="1"/>
</dbReference>
<keyword evidence="9 12" id="KW-0411">Iron-sulfur</keyword>
<dbReference type="SMART" id="SM00926">
    <property type="entry name" value="Molybdop_Fe4S4"/>
    <property type="match status" value="1"/>
</dbReference>
<dbReference type="GO" id="GO:0042773">
    <property type="term" value="P:ATP synthesis coupled electron transport"/>
    <property type="evidence" value="ECO:0007669"/>
    <property type="project" value="InterPro"/>
</dbReference>
<evidence type="ECO:0000259" key="13">
    <source>
        <dbReference type="PROSITE" id="PS51085"/>
    </source>
</evidence>
<dbReference type="KEGG" id="ska:CP970_17860"/>
<comment type="similarity">
    <text evidence="2 12">Belongs to the complex I 75 kDa subunit family.</text>
</comment>
<evidence type="ECO:0000256" key="11">
    <source>
        <dbReference type="ARBA" id="ARBA00047712"/>
    </source>
</evidence>
<evidence type="ECO:0000256" key="1">
    <source>
        <dbReference type="ARBA" id="ARBA00001966"/>
    </source>
</evidence>
<evidence type="ECO:0000259" key="14">
    <source>
        <dbReference type="PROSITE" id="PS51669"/>
    </source>
</evidence>
<dbReference type="Gene3D" id="2.20.25.90">
    <property type="entry name" value="ADC-like domains"/>
    <property type="match status" value="1"/>
</dbReference>
<dbReference type="PANTHER" id="PTHR43105:SF12">
    <property type="entry name" value="NADH-QUINONE OXIDOREDUCTASE SUBUNIT G"/>
    <property type="match status" value="1"/>
</dbReference>
<dbReference type="GO" id="GO:0051537">
    <property type="term" value="F:2 iron, 2 sulfur cluster binding"/>
    <property type="evidence" value="ECO:0007669"/>
    <property type="project" value="UniProtKB-UniRule"/>
</dbReference>
<dbReference type="Gene3D" id="3.10.20.740">
    <property type="match status" value="1"/>
</dbReference>
<comment type="catalytic activity">
    <reaction evidence="11 12">
        <text>a quinone + NADH + 5 H(+)(in) = a quinol + NAD(+) + 4 H(+)(out)</text>
        <dbReference type="Rhea" id="RHEA:57888"/>
        <dbReference type="ChEBI" id="CHEBI:15378"/>
        <dbReference type="ChEBI" id="CHEBI:24646"/>
        <dbReference type="ChEBI" id="CHEBI:57540"/>
        <dbReference type="ChEBI" id="CHEBI:57945"/>
        <dbReference type="ChEBI" id="CHEBI:132124"/>
    </reaction>
</comment>
<dbReference type="NCBIfam" id="NF005895">
    <property type="entry name" value="PRK07860.1"/>
    <property type="match status" value="1"/>
</dbReference>
<keyword evidence="5 12" id="KW-0874">Quinone</keyword>
<evidence type="ECO:0000256" key="5">
    <source>
        <dbReference type="ARBA" id="ARBA00022719"/>
    </source>
</evidence>
<dbReference type="InterPro" id="IPR006656">
    <property type="entry name" value="Mopterin_OxRdtase"/>
</dbReference>
<dbReference type="InterPro" id="IPR001041">
    <property type="entry name" value="2Fe-2S_ferredoxin-type"/>
</dbReference>
<dbReference type="GO" id="GO:0003954">
    <property type="term" value="F:NADH dehydrogenase activity"/>
    <property type="evidence" value="ECO:0007669"/>
    <property type="project" value="TreeGrafter"/>
</dbReference>
<evidence type="ECO:0000256" key="12">
    <source>
        <dbReference type="RuleBase" id="RU003525"/>
    </source>
</evidence>
<dbReference type="PROSITE" id="PS51839">
    <property type="entry name" value="4FE4S_HC3"/>
    <property type="match status" value="1"/>
</dbReference>
<dbReference type="FunFam" id="3.10.20.740:FF:000001">
    <property type="entry name" value="NADH-quinone oxidoreductase subunit G"/>
    <property type="match status" value="1"/>
</dbReference>
<dbReference type="GO" id="GO:0043546">
    <property type="term" value="F:molybdopterin cofactor binding"/>
    <property type="evidence" value="ECO:0007669"/>
    <property type="project" value="InterPro"/>
</dbReference>
<evidence type="ECO:0000313" key="16">
    <source>
        <dbReference type="EMBL" id="QEU92524.1"/>
    </source>
</evidence>
<proteinExistence type="inferred from homology"/>
<dbReference type="PROSITE" id="PS00642">
    <property type="entry name" value="COMPLEX1_75K_2"/>
    <property type="match status" value="1"/>
</dbReference>